<evidence type="ECO:0000256" key="4">
    <source>
        <dbReference type="ARBA" id="ARBA00023134"/>
    </source>
</evidence>
<protein>
    <submittedName>
        <fullName evidence="6">Elongation factor Tu domain-containing protein</fullName>
    </submittedName>
</protein>
<keyword evidence="6" id="KW-0251">Elongation factor</keyword>
<proteinExistence type="predicted"/>
<evidence type="ECO:0000313" key="7">
    <source>
        <dbReference type="Proteomes" id="UP000053695"/>
    </source>
</evidence>
<keyword evidence="2" id="KW-0963">Cytoplasm</keyword>
<reference evidence="6 7" key="1">
    <citation type="journal article" date="2013" name="Genome Announc.">
        <title>Draft Genome Sequence of a Highly Flagellated, Fast-Swimming Archaeon, Methanocaldococcus villosus Strain KIN24-T80 (DSM 22612).</title>
        <authorList>
            <person name="Thennarasu S."/>
            <person name="Polireddy D."/>
            <person name="Antony A."/>
            <person name="Yada M.R."/>
            <person name="Algarawi S."/>
            <person name="Sivakumar N."/>
        </authorList>
    </citation>
    <scope>NUCLEOTIDE SEQUENCE [LARGE SCALE GENOMIC DNA]</scope>
    <source>
        <strain evidence="6 7">KIN24-T80</strain>
    </source>
</reference>
<dbReference type="InterPro" id="IPR009000">
    <property type="entry name" value="Transl_B-barrel_sf"/>
</dbReference>
<gene>
    <name evidence="6" type="ORF">J422_04208</name>
</gene>
<dbReference type="EMBL" id="APMM01000028">
    <property type="protein sequence ID" value="ENN96045.1"/>
    <property type="molecule type" value="Genomic_DNA"/>
</dbReference>
<organism evidence="6 7">
    <name type="scientific">Methanocaldococcus villosus KIN24-T80</name>
    <dbReference type="NCBI Taxonomy" id="1069083"/>
    <lineage>
        <taxon>Archaea</taxon>
        <taxon>Methanobacteriati</taxon>
        <taxon>Methanobacteriota</taxon>
        <taxon>Methanomada group</taxon>
        <taxon>Methanococci</taxon>
        <taxon>Methanococcales</taxon>
        <taxon>Methanocaldococcaceae</taxon>
        <taxon>Methanocaldococcus</taxon>
    </lineage>
</organism>
<dbReference type="AlphaFoldDB" id="N6VQ88"/>
<dbReference type="PANTHER" id="PTHR43721">
    <property type="entry name" value="ELONGATION FACTOR TU-RELATED"/>
    <property type="match status" value="1"/>
</dbReference>
<evidence type="ECO:0000313" key="6">
    <source>
        <dbReference type="EMBL" id="ENN96045.1"/>
    </source>
</evidence>
<comment type="subcellular location">
    <subcellularLocation>
        <location evidence="1">Cytoplasm</location>
    </subcellularLocation>
</comment>
<dbReference type="FunFam" id="2.40.30.10:FF:000020">
    <property type="entry name" value="Translation elongation factor EF-1"/>
    <property type="match status" value="1"/>
</dbReference>
<dbReference type="Gene3D" id="3.40.50.300">
    <property type="entry name" value="P-loop containing nucleotide triphosphate hydrolases"/>
    <property type="match status" value="1"/>
</dbReference>
<dbReference type="Proteomes" id="UP000053695">
    <property type="component" value="Unassembled WGS sequence"/>
</dbReference>
<dbReference type="SUPFAM" id="SSF50447">
    <property type="entry name" value="Translation proteins"/>
    <property type="match status" value="1"/>
</dbReference>
<dbReference type="GO" id="GO:0005737">
    <property type="term" value="C:cytoplasm"/>
    <property type="evidence" value="ECO:0007669"/>
    <property type="project" value="UniProtKB-SubCell"/>
</dbReference>
<keyword evidence="3" id="KW-0547">Nucleotide-binding</keyword>
<dbReference type="Gene3D" id="2.40.30.10">
    <property type="entry name" value="Translation factors"/>
    <property type="match status" value="1"/>
</dbReference>
<dbReference type="PATRIC" id="fig|1069083.5.peg.823"/>
<keyword evidence="6" id="KW-0648">Protein biosynthesis</keyword>
<feature type="domain" description="Translation elongation factor EFTu-like" evidence="5">
    <location>
        <begin position="154"/>
        <end position="220"/>
    </location>
</feature>
<name>N6VQ88_9EURY</name>
<dbReference type="InterPro" id="IPR004161">
    <property type="entry name" value="EFTu-like_2"/>
</dbReference>
<comment type="caution">
    <text evidence="6">The sequence shown here is derived from an EMBL/GenBank/DDBJ whole genome shotgun (WGS) entry which is preliminary data.</text>
</comment>
<dbReference type="InterPro" id="IPR050055">
    <property type="entry name" value="EF-Tu_GTPase"/>
</dbReference>
<keyword evidence="7" id="KW-1185">Reference proteome</keyword>
<dbReference type="InterPro" id="IPR027417">
    <property type="entry name" value="P-loop_NTPase"/>
</dbReference>
<dbReference type="GO" id="GO:0001514">
    <property type="term" value="P:selenocysteine incorporation"/>
    <property type="evidence" value="ECO:0007669"/>
    <property type="project" value="TreeGrafter"/>
</dbReference>
<evidence type="ECO:0000259" key="5">
    <source>
        <dbReference type="Pfam" id="PF03144"/>
    </source>
</evidence>
<evidence type="ECO:0000256" key="2">
    <source>
        <dbReference type="ARBA" id="ARBA00022490"/>
    </source>
</evidence>
<accession>N6VQ88</accession>
<dbReference type="STRING" id="1069083.GCA_000371805_00680"/>
<dbReference type="GO" id="GO:0005525">
    <property type="term" value="F:GTP binding"/>
    <property type="evidence" value="ECO:0007669"/>
    <property type="project" value="UniProtKB-KW"/>
</dbReference>
<evidence type="ECO:0000256" key="1">
    <source>
        <dbReference type="ARBA" id="ARBA00004496"/>
    </source>
</evidence>
<dbReference type="PANTHER" id="PTHR43721:SF11">
    <property type="entry name" value="SELENOCYSTEINE-SPECIFIC ELONGATION FACTOR"/>
    <property type="match status" value="1"/>
</dbReference>
<dbReference type="GO" id="GO:0003746">
    <property type="term" value="F:translation elongation factor activity"/>
    <property type="evidence" value="ECO:0007669"/>
    <property type="project" value="UniProtKB-KW"/>
</dbReference>
<dbReference type="Pfam" id="PF03144">
    <property type="entry name" value="GTP_EFTU_D2"/>
    <property type="match status" value="1"/>
</dbReference>
<keyword evidence="4" id="KW-0342">GTP-binding</keyword>
<dbReference type="CDD" id="cd03696">
    <property type="entry name" value="SelB_II"/>
    <property type="match status" value="1"/>
</dbReference>
<evidence type="ECO:0000256" key="3">
    <source>
        <dbReference type="ARBA" id="ARBA00022741"/>
    </source>
</evidence>
<sequence>MITVGIFGHIKDVGRELGKKGTSSDITFYNYKQGDKIVTYVEPTRYPERINPLIYTINLMDYAIVFIDEITGELGEMLLALDMFNICNGAFVLGEYVDVDMLKNIIKGTSMENFDILDKDFIKIREHVLELEIERDFSYKKIPIDHYFKVKSVGTVVLGKVEKGKIEVHDNLKLYPIYKEVMIKSIQIHDKDCKEAKAGDRVGLALKGVDVEELSRGYVLSDKELEVKKEVKFKIEMNPFINKEIKEGENYTLITGLQAVACEVLDVSNNKISLLLNKEIAYDDEKLCLIDGSAKIRILGVGEKLCQ</sequence>